<dbReference type="AlphaFoldDB" id="A0AAV2GFK2"/>
<sequence length="98" mass="10718">MLNLKALFLEIFTPLYLFPPHHHKAQESDEVLLALHRNCRSGSHRSMAVLEGAAVSTISVGEEPQAADSPVLIEAVNNVQVATRLLEVESEISVNSET</sequence>
<organism evidence="1 2">
    <name type="scientific">Linum trigynum</name>
    <dbReference type="NCBI Taxonomy" id="586398"/>
    <lineage>
        <taxon>Eukaryota</taxon>
        <taxon>Viridiplantae</taxon>
        <taxon>Streptophyta</taxon>
        <taxon>Embryophyta</taxon>
        <taxon>Tracheophyta</taxon>
        <taxon>Spermatophyta</taxon>
        <taxon>Magnoliopsida</taxon>
        <taxon>eudicotyledons</taxon>
        <taxon>Gunneridae</taxon>
        <taxon>Pentapetalae</taxon>
        <taxon>rosids</taxon>
        <taxon>fabids</taxon>
        <taxon>Malpighiales</taxon>
        <taxon>Linaceae</taxon>
        <taxon>Linum</taxon>
    </lineage>
</organism>
<protein>
    <submittedName>
        <fullName evidence="1">Uncharacterized protein</fullName>
    </submittedName>
</protein>
<name>A0AAV2GFK2_9ROSI</name>
<evidence type="ECO:0000313" key="2">
    <source>
        <dbReference type="Proteomes" id="UP001497516"/>
    </source>
</evidence>
<reference evidence="1 2" key="1">
    <citation type="submission" date="2024-04" db="EMBL/GenBank/DDBJ databases">
        <authorList>
            <person name="Fracassetti M."/>
        </authorList>
    </citation>
    <scope>NUCLEOTIDE SEQUENCE [LARGE SCALE GENOMIC DNA]</scope>
</reference>
<keyword evidence="2" id="KW-1185">Reference proteome</keyword>
<dbReference type="Proteomes" id="UP001497516">
    <property type="component" value="Chromosome 8"/>
</dbReference>
<evidence type="ECO:0000313" key="1">
    <source>
        <dbReference type="EMBL" id="CAL1409157.1"/>
    </source>
</evidence>
<dbReference type="EMBL" id="OZ034821">
    <property type="protein sequence ID" value="CAL1409157.1"/>
    <property type="molecule type" value="Genomic_DNA"/>
</dbReference>
<proteinExistence type="predicted"/>
<gene>
    <name evidence="1" type="ORF">LTRI10_LOCUS48681</name>
</gene>
<accession>A0AAV2GFK2</accession>